<dbReference type="PROSITE" id="PS51257">
    <property type="entry name" value="PROKAR_LIPOPROTEIN"/>
    <property type="match status" value="1"/>
</dbReference>
<comment type="caution">
    <text evidence="4">The sequence shown here is derived from an EMBL/GenBank/DDBJ whole genome shotgun (WGS) entry which is preliminary data.</text>
</comment>
<feature type="domain" description="Glycosyl hydrolase family 98 putative carbohydrate-binding module" evidence="3">
    <location>
        <begin position="789"/>
        <end position="933"/>
    </location>
</feature>
<proteinExistence type="predicted"/>
<evidence type="ECO:0000256" key="1">
    <source>
        <dbReference type="SAM" id="MobiDB-lite"/>
    </source>
</evidence>
<evidence type="ECO:0000313" key="5">
    <source>
        <dbReference type="Proteomes" id="UP000243528"/>
    </source>
</evidence>
<dbReference type="InterPro" id="IPR053850">
    <property type="entry name" value="Glyco_hydro_123_N_2"/>
</dbReference>
<dbReference type="Pfam" id="PF22680">
    <property type="entry name" value="Glyco_hydro_123_N_2"/>
    <property type="match status" value="1"/>
</dbReference>
<dbReference type="InterPro" id="IPR013783">
    <property type="entry name" value="Ig-like_fold"/>
</dbReference>
<name>A0A2P8EBT2_9ACTN</name>
<dbReference type="InterPro" id="IPR025150">
    <property type="entry name" value="GH123_cat"/>
</dbReference>
<dbReference type="Pfam" id="PF08305">
    <property type="entry name" value="NPCBM"/>
    <property type="match status" value="1"/>
</dbReference>
<organism evidence="4 5">
    <name type="scientific">Haloactinopolyspora alba</name>
    <dbReference type="NCBI Taxonomy" id="648780"/>
    <lineage>
        <taxon>Bacteria</taxon>
        <taxon>Bacillati</taxon>
        <taxon>Actinomycetota</taxon>
        <taxon>Actinomycetes</taxon>
        <taxon>Jiangellales</taxon>
        <taxon>Jiangellaceae</taxon>
        <taxon>Haloactinopolyspora</taxon>
    </lineage>
</organism>
<dbReference type="Pfam" id="PF10633">
    <property type="entry name" value="NPCBM_assoc"/>
    <property type="match status" value="1"/>
</dbReference>
<dbReference type="InterPro" id="IPR038637">
    <property type="entry name" value="NPCBM_sf"/>
</dbReference>
<evidence type="ECO:0000256" key="2">
    <source>
        <dbReference type="SAM" id="SignalP"/>
    </source>
</evidence>
<evidence type="ECO:0000259" key="3">
    <source>
        <dbReference type="SMART" id="SM00776"/>
    </source>
</evidence>
<dbReference type="InterPro" id="IPR013222">
    <property type="entry name" value="Glyco_hyd_98_carb-bd"/>
</dbReference>
<accession>A0A2P8EBT2</accession>
<keyword evidence="5" id="KW-1185">Reference proteome</keyword>
<sequence>MVRRGWNSVVGLVVTASCVAAGLSLSAPATSSPVQGEQAAASVWVPSGSFAGSSMVRVDRDSGPGAPLGGDDVLWAQALPGGRASAQLAVHAQAELSDLTVQVGRLQAPGATPLSEDAVQVRYPRYIPFDGGGVVADPLRETGAVDVAAGDNQPAWITVDLPADTTPGTYTTEVRVSSDDGEIGRWTMRVDVPDVRFDPVDERPFMLDLWPHPDAVADRTGVELWSEQHWAALRPYLRDLADHGQRVVNAAITQDPWMVTHQGEWRPQTYNHYNSTVEWRWDGERFSFDFSVFDRYVRESRAAGIGDRIHAFAMLQFDHRERFVYTDTRTGEEVVEEVDLGDARYREGWGQFLRAFAAHLIERGWFDDASLGFDERPANEMATVFDVVESEAPQWMGKIAIAANSLDVQDYADYVSYNYSFLDSVPDQDIAERRAAGKPTLFYTYFNPVRPNTVTASPPMSARVLGWVVAQRNLDGYLRWTYNSWPADVYSDPSFRYGQGDEYIVYPGEDGPVSSIRWESFTDGQDDAELLRMYTERFGRDDELFRSVVGAVDPRAQNTPEAWTSMLLGRDRIVRRLEGGNGLDVRASVSDRSVAAGDTVELTVSATVTGARPVPSPRLDLPEQAGWDAKVVDRPHREALPPGAKAEWTVEVTVHDDAGSFLYLPGTVTAGEGADVEGRFTTALTVRPPVELTAPPAASPASSPDASAPVTVTVPVANVSDREQVVDVEVSGLGFWRADTPSRQVTVPAGESAEATVELFPDGDTGWTTVDVTVGHGGTTVGSGRVDVVSGGRHVSDWEWTDETNGWGPAERDTSNGEDQPGDGARMSINGREYGKGVGAHAPSRIGLDLAGRCSRFQTDIGVDDEIAGGSVRFRVLADGAEIFASPVLTQSDDARWVDLDVTGVDRLELVVDDGGDGIAQDHGDWAGAWLRCSGR</sequence>
<reference evidence="4 5" key="1">
    <citation type="submission" date="2018-03" db="EMBL/GenBank/DDBJ databases">
        <title>Genomic Encyclopedia of Archaeal and Bacterial Type Strains, Phase II (KMG-II): from individual species to whole genera.</title>
        <authorList>
            <person name="Goeker M."/>
        </authorList>
    </citation>
    <scope>NUCLEOTIDE SEQUENCE [LARGE SCALE GENOMIC DNA]</scope>
    <source>
        <strain evidence="4 5">DSM 45211</strain>
    </source>
</reference>
<feature type="chain" id="PRO_5038873011" evidence="2">
    <location>
        <begin position="30"/>
        <end position="936"/>
    </location>
</feature>
<dbReference type="OrthoDB" id="3797695at2"/>
<dbReference type="Pfam" id="PF13320">
    <property type="entry name" value="GH123_cat"/>
    <property type="match status" value="1"/>
</dbReference>
<dbReference type="SUPFAM" id="SSF49785">
    <property type="entry name" value="Galactose-binding domain-like"/>
    <property type="match status" value="1"/>
</dbReference>
<protein>
    <submittedName>
        <fullName evidence="4">Alpha-galactosidase-like protein</fullName>
    </submittedName>
</protein>
<dbReference type="Gene3D" id="2.60.120.1060">
    <property type="entry name" value="NPCBM/NEW2 domain"/>
    <property type="match status" value="1"/>
</dbReference>
<gene>
    <name evidence="4" type="ORF">CLV30_102317</name>
</gene>
<dbReference type="InterPro" id="IPR008979">
    <property type="entry name" value="Galactose-bd-like_sf"/>
</dbReference>
<feature type="region of interest" description="Disordered" evidence="1">
    <location>
        <begin position="798"/>
        <end position="826"/>
    </location>
</feature>
<evidence type="ECO:0000313" key="4">
    <source>
        <dbReference type="EMBL" id="PSL06928.1"/>
    </source>
</evidence>
<dbReference type="AlphaFoldDB" id="A0A2P8EBT2"/>
<feature type="signal peptide" evidence="2">
    <location>
        <begin position="1"/>
        <end position="29"/>
    </location>
</feature>
<keyword evidence="2" id="KW-0732">Signal</keyword>
<dbReference type="InterPro" id="IPR018905">
    <property type="entry name" value="A-galactase_NEW3"/>
</dbReference>
<dbReference type="SMART" id="SM00776">
    <property type="entry name" value="NPCBM"/>
    <property type="match status" value="1"/>
</dbReference>
<dbReference type="Proteomes" id="UP000243528">
    <property type="component" value="Unassembled WGS sequence"/>
</dbReference>
<dbReference type="EMBL" id="PYGE01000002">
    <property type="protein sequence ID" value="PSL06928.1"/>
    <property type="molecule type" value="Genomic_DNA"/>
</dbReference>
<dbReference type="RefSeq" id="WP_129710839.1">
    <property type="nucleotide sequence ID" value="NZ_ML142898.1"/>
</dbReference>
<dbReference type="Gene3D" id="2.60.40.10">
    <property type="entry name" value="Immunoglobulins"/>
    <property type="match status" value="1"/>
</dbReference>
<dbReference type="GO" id="GO:0005975">
    <property type="term" value="P:carbohydrate metabolic process"/>
    <property type="evidence" value="ECO:0007669"/>
    <property type="project" value="UniProtKB-ARBA"/>
</dbReference>